<dbReference type="SUPFAM" id="SSF48371">
    <property type="entry name" value="ARM repeat"/>
    <property type="match status" value="1"/>
</dbReference>
<organism evidence="6 7">
    <name type="scientific">Pyrus ussuriensis x Pyrus communis</name>
    <dbReference type="NCBI Taxonomy" id="2448454"/>
    <lineage>
        <taxon>Eukaryota</taxon>
        <taxon>Viridiplantae</taxon>
        <taxon>Streptophyta</taxon>
        <taxon>Embryophyta</taxon>
        <taxon>Tracheophyta</taxon>
        <taxon>Spermatophyta</taxon>
        <taxon>Magnoliopsida</taxon>
        <taxon>eudicotyledons</taxon>
        <taxon>Gunneridae</taxon>
        <taxon>Pentapetalae</taxon>
        <taxon>rosids</taxon>
        <taxon>fabids</taxon>
        <taxon>Rosales</taxon>
        <taxon>Rosaceae</taxon>
        <taxon>Amygdaloideae</taxon>
        <taxon>Maleae</taxon>
        <taxon>Pyrus</taxon>
    </lineage>
</organism>
<dbReference type="GO" id="GO:0034198">
    <property type="term" value="P:cellular response to amino acid starvation"/>
    <property type="evidence" value="ECO:0007669"/>
    <property type="project" value="TreeGrafter"/>
</dbReference>
<dbReference type="InterPro" id="IPR057546">
    <property type="entry name" value="HEAT_GCN1"/>
</dbReference>
<proteinExistence type="inferred from homology"/>
<dbReference type="AlphaFoldDB" id="A0A5N5HDY2"/>
<sequence>MCRVATVQALLLNLVMQRSFHERRAYKKTFCHLFSQSPDIYKMYIEELKDARIPYKDSSELIWLLLEYSSTSSKSSSLYEQCKPTFLDIYLKAILNAREKPARGLSEAFHPLFKHMLHEDFQNIVLPSAVKMLKCNPEIVLESVGILLKSVNLDLSKYAVEILSVVLPQAQHADEGRRVVALAVIRCLSQKSSNPDALEAMFNAVKSVIGGSEGRLTLPYQRIGMINTLQEMCNAPDGNEEVKLAILSALGSWAARSADAVQSNLVLFFSSGIKEKEISSLLEPLIQLVKTGFTKAAQRLDGIYALLLVGKITAIDIKAEEIVVKDKIWSLISQNEPSLASKLSTEDCMACVDLLEVMLVEHLQMVQDSFSVRLLSQLMIFFICHPCWEVRRMNYDATRRIVSAAPQLTEPLLVEFTNFTSVVAGKLRISKLRYNAFLYMPLIPFNSSHWALPAAPSAATRVLLCAHHPYLVGTARRDVVWKRLQRCMHACGFDIISNILADVENLFKGLLVPMLLSSTNPYEQQAAVSSLFSLMSFAPGETYVEFEKHLKNLPYRFSLDTLSENDIQIFHTPEGLLSSEQGVYTAESVDAKNMKQAKGRFRMHEDLDDMDHGGSNHSSKVERTNNSVGKRETGKSAKKPDKGMTAKEEACEVQLREEASICDKVREIQKNLTSILAALGEMAIANPIFAHSQLTQAGPPATYEIPKLAKEAAETVVLVIDEEGVESLISELVRAVSDSQLLSCFTNNPSIRRSSSYLIGYFFKNCKLYLVDEAPNVISTLIVLLSDSDSATVVVSWEALSRVVSSVPKEVLPSYIKLVRDAVSTSRDKERRKKKGGSIVIPGFCLPKALQPLLPIFHQIQLTLFVFNDLGQYCNVTEPDICGMLTFHKSYWLLLDCNCRPLIRIIGDRFPWQVKSAILSTLTIMIRKGGVALKPFLPQLQTTFYLEDVQLTELLQELSDFLPSRSLSARHGYAQPFHCLSPEFLSILDRLKGALIDEKLPLRETSTKAFGRLLIHKLRSDPSNTSLHLEIISSLVSALRNDSSEVRRKALSAIKRGSKDFMHGKLYYREMLRLFLARINIIGPALAECLKDGSTPMRLAAERCALHAFQLSKGPENVQAAQKFITGLDARRISKLPENSPCSGFSHWFELLTTSRNCGDDSEDGEDTASG</sequence>
<dbReference type="EMBL" id="SMOL01000231">
    <property type="protein sequence ID" value="KAB2621344.1"/>
    <property type="molecule type" value="Genomic_DNA"/>
</dbReference>
<comment type="caution">
    <text evidence="6">The sequence shown here is derived from an EMBL/GenBank/DDBJ whole genome shotgun (WGS) entry which is preliminary data.</text>
</comment>
<evidence type="ECO:0000259" key="5">
    <source>
        <dbReference type="Pfam" id="PF24993"/>
    </source>
</evidence>
<dbReference type="Gene3D" id="1.25.10.10">
    <property type="entry name" value="Leucine-rich Repeat Variant"/>
    <property type="match status" value="3"/>
</dbReference>
<keyword evidence="7" id="KW-1185">Reference proteome</keyword>
<accession>A0A5N5HDY2</accession>
<name>A0A5N5HDY2_9ROSA</name>
<evidence type="ECO:0000256" key="1">
    <source>
        <dbReference type="ARBA" id="ARBA00007366"/>
    </source>
</evidence>
<dbReference type="InterPro" id="IPR011989">
    <property type="entry name" value="ARM-like"/>
</dbReference>
<feature type="domain" description="Stalled ribosome sensor GCN1-like HEAT repeats region" evidence="4">
    <location>
        <begin position="707"/>
        <end position="848"/>
    </location>
</feature>
<comment type="similarity">
    <text evidence="1">Belongs to the GCN1 family.</text>
</comment>
<evidence type="ECO:0000256" key="2">
    <source>
        <dbReference type="ARBA" id="ARBA00022737"/>
    </source>
</evidence>
<keyword evidence="2" id="KW-0677">Repeat</keyword>
<evidence type="ECO:0000313" key="7">
    <source>
        <dbReference type="Proteomes" id="UP000327157"/>
    </source>
</evidence>
<gene>
    <name evidence="6" type="ORF">D8674_023526</name>
</gene>
<feature type="domain" description="Stalled ribosome sensor GCN1-like N-terminal" evidence="5">
    <location>
        <begin position="83"/>
        <end position="216"/>
    </location>
</feature>
<dbReference type="Pfam" id="PF25786">
    <property type="entry name" value="HEAT_GCN1_C"/>
    <property type="match status" value="1"/>
</dbReference>
<evidence type="ECO:0000256" key="3">
    <source>
        <dbReference type="SAM" id="MobiDB-lite"/>
    </source>
</evidence>
<reference evidence="6 7" key="3">
    <citation type="submission" date="2019-11" db="EMBL/GenBank/DDBJ databases">
        <title>A de novo genome assembly of a pear dwarfing rootstock.</title>
        <authorList>
            <person name="Wang F."/>
            <person name="Wang J."/>
            <person name="Li S."/>
            <person name="Zhang Y."/>
            <person name="Fang M."/>
            <person name="Ma L."/>
            <person name="Zhao Y."/>
            <person name="Jiang S."/>
        </authorList>
    </citation>
    <scope>NUCLEOTIDE SEQUENCE [LARGE SCALE GENOMIC DNA]</scope>
    <source>
        <strain evidence="6">S2</strain>
        <tissue evidence="6">Leaf</tissue>
    </source>
</reference>
<feature type="region of interest" description="Disordered" evidence="3">
    <location>
        <begin position="608"/>
        <end position="645"/>
    </location>
</feature>
<dbReference type="Pfam" id="PF23271">
    <property type="entry name" value="HEAT_GCN1"/>
    <property type="match status" value="1"/>
</dbReference>
<dbReference type="Pfam" id="PF24993">
    <property type="entry name" value="GNC1_N"/>
    <property type="match status" value="1"/>
</dbReference>
<evidence type="ECO:0000259" key="4">
    <source>
        <dbReference type="Pfam" id="PF23271"/>
    </source>
</evidence>
<dbReference type="PANTHER" id="PTHR23346:SF7">
    <property type="entry name" value="STALLED RIBOSOME SENSOR GCN1"/>
    <property type="match status" value="1"/>
</dbReference>
<dbReference type="Proteomes" id="UP000327157">
    <property type="component" value="Chromosome 4"/>
</dbReference>
<dbReference type="GO" id="GO:0019887">
    <property type="term" value="F:protein kinase regulator activity"/>
    <property type="evidence" value="ECO:0007669"/>
    <property type="project" value="TreeGrafter"/>
</dbReference>
<dbReference type="PANTHER" id="PTHR23346">
    <property type="entry name" value="TRANSLATIONAL ACTIVATOR GCN1-RELATED"/>
    <property type="match status" value="1"/>
</dbReference>
<dbReference type="InterPro" id="IPR056810">
    <property type="entry name" value="GNC1-like_N"/>
</dbReference>
<evidence type="ECO:0000313" key="6">
    <source>
        <dbReference type="EMBL" id="KAB2621344.1"/>
    </source>
</evidence>
<dbReference type="OrthoDB" id="5148094at2759"/>
<dbReference type="GO" id="GO:0006417">
    <property type="term" value="P:regulation of translation"/>
    <property type="evidence" value="ECO:0007669"/>
    <property type="project" value="TreeGrafter"/>
</dbReference>
<dbReference type="GO" id="GO:0005829">
    <property type="term" value="C:cytosol"/>
    <property type="evidence" value="ECO:0007669"/>
    <property type="project" value="TreeGrafter"/>
</dbReference>
<protein>
    <submittedName>
        <fullName evidence="6">Translational activator GCN1</fullName>
    </submittedName>
</protein>
<dbReference type="InterPro" id="IPR016024">
    <property type="entry name" value="ARM-type_fold"/>
</dbReference>
<reference evidence="6 7" key="1">
    <citation type="submission" date="2019-09" db="EMBL/GenBank/DDBJ databases">
        <authorList>
            <person name="Ou C."/>
        </authorList>
    </citation>
    <scope>NUCLEOTIDE SEQUENCE [LARGE SCALE GENOMIC DNA]</scope>
    <source>
        <strain evidence="6">S2</strain>
        <tissue evidence="6">Leaf</tissue>
    </source>
</reference>
<reference evidence="7" key="2">
    <citation type="submission" date="2019-10" db="EMBL/GenBank/DDBJ databases">
        <title>A de novo genome assembly of a pear dwarfing rootstock.</title>
        <authorList>
            <person name="Wang F."/>
            <person name="Wang J."/>
            <person name="Li S."/>
            <person name="Zhang Y."/>
            <person name="Fang M."/>
            <person name="Ma L."/>
            <person name="Zhao Y."/>
            <person name="Jiang S."/>
        </authorList>
    </citation>
    <scope>NUCLEOTIDE SEQUENCE [LARGE SCALE GENOMIC DNA]</scope>
</reference>